<organism evidence="1 2">
    <name type="scientific">Pseudocercospora fijiensis (strain CIRAD86)</name>
    <name type="common">Black leaf streak disease fungus</name>
    <name type="synonym">Mycosphaerella fijiensis</name>
    <dbReference type="NCBI Taxonomy" id="383855"/>
    <lineage>
        <taxon>Eukaryota</taxon>
        <taxon>Fungi</taxon>
        <taxon>Dikarya</taxon>
        <taxon>Ascomycota</taxon>
        <taxon>Pezizomycotina</taxon>
        <taxon>Dothideomycetes</taxon>
        <taxon>Dothideomycetidae</taxon>
        <taxon>Mycosphaerellales</taxon>
        <taxon>Mycosphaerellaceae</taxon>
        <taxon>Pseudocercospora</taxon>
    </lineage>
</organism>
<evidence type="ECO:0000313" key="1">
    <source>
        <dbReference type="EMBL" id="EME77002.1"/>
    </source>
</evidence>
<dbReference type="RefSeq" id="XP_007932441.1">
    <property type="nucleotide sequence ID" value="XM_007934250.1"/>
</dbReference>
<gene>
    <name evidence="1" type="ORF">MYCFIDRAFT_212724</name>
</gene>
<keyword evidence="2" id="KW-1185">Reference proteome</keyword>
<reference evidence="1 2" key="1">
    <citation type="journal article" date="2012" name="PLoS Pathog.">
        <title>Diverse lifestyles and strategies of plant pathogenesis encoded in the genomes of eighteen Dothideomycetes fungi.</title>
        <authorList>
            <person name="Ohm R.A."/>
            <person name="Feau N."/>
            <person name="Henrissat B."/>
            <person name="Schoch C.L."/>
            <person name="Horwitz B.A."/>
            <person name="Barry K.W."/>
            <person name="Condon B.J."/>
            <person name="Copeland A.C."/>
            <person name="Dhillon B."/>
            <person name="Glaser F."/>
            <person name="Hesse C.N."/>
            <person name="Kosti I."/>
            <person name="LaButti K."/>
            <person name="Lindquist E.A."/>
            <person name="Lucas S."/>
            <person name="Salamov A.A."/>
            <person name="Bradshaw R.E."/>
            <person name="Ciuffetti L."/>
            <person name="Hamelin R.C."/>
            <person name="Kema G.H.J."/>
            <person name="Lawrence C."/>
            <person name="Scott J.A."/>
            <person name="Spatafora J.W."/>
            <person name="Turgeon B.G."/>
            <person name="de Wit P.J.G.M."/>
            <person name="Zhong S."/>
            <person name="Goodwin S.B."/>
            <person name="Grigoriev I.V."/>
        </authorList>
    </citation>
    <scope>NUCLEOTIDE SEQUENCE [LARGE SCALE GENOMIC DNA]</scope>
    <source>
        <strain evidence="1 2">CIRAD86</strain>
    </source>
</reference>
<evidence type="ECO:0000313" key="2">
    <source>
        <dbReference type="Proteomes" id="UP000016932"/>
    </source>
</evidence>
<dbReference type="HOGENOM" id="CLU_2607020_0_0_1"/>
<dbReference type="AlphaFoldDB" id="M3AHL3"/>
<dbReference type="VEuPathDB" id="FungiDB:MYCFIDRAFT_212724"/>
<name>M3AHL3_PSEFD</name>
<protein>
    <submittedName>
        <fullName evidence="1">Uncharacterized protein</fullName>
    </submittedName>
</protein>
<dbReference type="EMBL" id="KB446572">
    <property type="protein sequence ID" value="EME77002.1"/>
    <property type="molecule type" value="Genomic_DNA"/>
</dbReference>
<dbReference type="GeneID" id="19337811"/>
<sequence>MVSQNVSCERREANKHNLCSQMSGDSKRDGCGRYSQLDAMIPCTRWLAAVHSSSERKSACGPSDTAPMIWRFTVCFRCM</sequence>
<dbReference type="Proteomes" id="UP000016932">
    <property type="component" value="Unassembled WGS sequence"/>
</dbReference>
<dbReference type="KEGG" id="pfj:MYCFIDRAFT_212724"/>
<accession>M3AHL3</accession>
<proteinExistence type="predicted"/>